<dbReference type="GO" id="GO:0016853">
    <property type="term" value="F:isomerase activity"/>
    <property type="evidence" value="ECO:0007669"/>
    <property type="project" value="UniProtKB-KW"/>
</dbReference>
<dbReference type="OrthoDB" id="9972196at2759"/>
<sequence length="355" mass="38473">MTQFRILVSSYTEEIYTLLFDDVKGSLDVVSEVKVGHHPSWITFHPNNRSIVFTGLEQYDGVAIALKFDEEGKGEVIARTESGGRDPCSLLVAKDELLIANYSSGTLGFIPLADSSPYLLTSSSTKKVQLAGTGPNAARQEGSHPHQVFILDEFQELLVPDLGADRVSRLKKAADGTWIPIGHIQCELGGGPRHVAYYNGELFTLLELSSRLARHTFPPLPALPKFVTSTATMSSPPPQPNDMLAAEILIPQPNPSFPTPYIYLSNRNDPSPEGDIISIFDFTSDPSTLKLIAEVRTGLKHVRGILFGGQNDKYLVAGGANGGGVKVFERVDGGKGLKEVAKNEGVKAPTGFLWK</sequence>
<dbReference type="Pfam" id="PF10282">
    <property type="entry name" value="Lactonase"/>
    <property type="match status" value="1"/>
</dbReference>
<keyword evidence="3" id="KW-1185">Reference proteome</keyword>
<dbReference type="Gene3D" id="2.130.10.10">
    <property type="entry name" value="YVTN repeat-like/Quinoprotein amine dehydrogenase"/>
    <property type="match status" value="1"/>
</dbReference>
<dbReference type="EMBL" id="MU151368">
    <property type="protein sequence ID" value="KAF9444533.1"/>
    <property type="molecule type" value="Genomic_DNA"/>
</dbReference>
<protein>
    <submittedName>
        <fullName evidence="2">Isomerase YbhE</fullName>
    </submittedName>
</protein>
<evidence type="ECO:0000313" key="3">
    <source>
        <dbReference type="Proteomes" id="UP000807342"/>
    </source>
</evidence>
<accession>A0A9P6C0M7</accession>
<dbReference type="InterPro" id="IPR015943">
    <property type="entry name" value="WD40/YVTN_repeat-like_dom_sf"/>
</dbReference>
<dbReference type="SUPFAM" id="SSF51004">
    <property type="entry name" value="C-terminal (heme d1) domain of cytochrome cd1-nitrite reductase"/>
    <property type="match status" value="1"/>
</dbReference>
<gene>
    <name evidence="2" type="ORF">P691DRAFT_711720</name>
</gene>
<proteinExistence type="inferred from homology"/>
<dbReference type="Proteomes" id="UP000807342">
    <property type="component" value="Unassembled WGS sequence"/>
</dbReference>
<dbReference type="PANTHER" id="PTHR30344">
    <property type="entry name" value="6-PHOSPHOGLUCONOLACTONASE-RELATED"/>
    <property type="match status" value="1"/>
</dbReference>
<dbReference type="InterPro" id="IPR019405">
    <property type="entry name" value="Lactonase_7-beta_prop"/>
</dbReference>
<keyword evidence="2" id="KW-0413">Isomerase</keyword>
<dbReference type="PANTHER" id="PTHR30344:SF1">
    <property type="entry name" value="6-PHOSPHOGLUCONOLACTONASE"/>
    <property type="match status" value="1"/>
</dbReference>
<dbReference type="InterPro" id="IPR011048">
    <property type="entry name" value="Haem_d1_sf"/>
</dbReference>
<comment type="similarity">
    <text evidence="1">Belongs to the cycloisomerase 2 family.</text>
</comment>
<dbReference type="InterPro" id="IPR050282">
    <property type="entry name" value="Cycloisomerase_2"/>
</dbReference>
<reference evidence="2" key="1">
    <citation type="submission" date="2020-11" db="EMBL/GenBank/DDBJ databases">
        <authorList>
            <consortium name="DOE Joint Genome Institute"/>
            <person name="Ahrendt S."/>
            <person name="Riley R."/>
            <person name="Andreopoulos W."/>
            <person name="Labutti K."/>
            <person name="Pangilinan J."/>
            <person name="Ruiz-Duenas F.J."/>
            <person name="Barrasa J.M."/>
            <person name="Sanchez-Garcia M."/>
            <person name="Camarero S."/>
            <person name="Miyauchi S."/>
            <person name="Serrano A."/>
            <person name="Linde D."/>
            <person name="Babiker R."/>
            <person name="Drula E."/>
            <person name="Ayuso-Fernandez I."/>
            <person name="Pacheco R."/>
            <person name="Padilla G."/>
            <person name="Ferreira P."/>
            <person name="Barriuso J."/>
            <person name="Kellner H."/>
            <person name="Castanera R."/>
            <person name="Alfaro M."/>
            <person name="Ramirez L."/>
            <person name="Pisabarro A.G."/>
            <person name="Kuo A."/>
            <person name="Tritt A."/>
            <person name="Lipzen A."/>
            <person name="He G."/>
            <person name="Yan M."/>
            <person name="Ng V."/>
            <person name="Cullen D."/>
            <person name="Martin F."/>
            <person name="Rosso M.-N."/>
            <person name="Henrissat B."/>
            <person name="Hibbett D."/>
            <person name="Martinez A.T."/>
            <person name="Grigoriev I.V."/>
        </authorList>
    </citation>
    <scope>NUCLEOTIDE SEQUENCE</scope>
    <source>
        <strain evidence="2">MF-IS2</strain>
    </source>
</reference>
<dbReference type="AlphaFoldDB" id="A0A9P6C0M7"/>
<comment type="caution">
    <text evidence="2">The sequence shown here is derived from an EMBL/GenBank/DDBJ whole genome shotgun (WGS) entry which is preliminary data.</text>
</comment>
<dbReference type="GO" id="GO:0017057">
    <property type="term" value="F:6-phosphogluconolactonase activity"/>
    <property type="evidence" value="ECO:0007669"/>
    <property type="project" value="TreeGrafter"/>
</dbReference>
<evidence type="ECO:0000313" key="2">
    <source>
        <dbReference type="EMBL" id="KAF9444533.1"/>
    </source>
</evidence>
<organism evidence="2 3">
    <name type="scientific">Macrolepiota fuliginosa MF-IS2</name>
    <dbReference type="NCBI Taxonomy" id="1400762"/>
    <lineage>
        <taxon>Eukaryota</taxon>
        <taxon>Fungi</taxon>
        <taxon>Dikarya</taxon>
        <taxon>Basidiomycota</taxon>
        <taxon>Agaricomycotina</taxon>
        <taxon>Agaricomycetes</taxon>
        <taxon>Agaricomycetidae</taxon>
        <taxon>Agaricales</taxon>
        <taxon>Agaricineae</taxon>
        <taxon>Agaricaceae</taxon>
        <taxon>Macrolepiota</taxon>
    </lineage>
</organism>
<evidence type="ECO:0000256" key="1">
    <source>
        <dbReference type="ARBA" id="ARBA00005564"/>
    </source>
</evidence>
<name>A0A9P6C0M7_9AGAR</name>